<sequence length="1363" mass="150968">MWFLWSDDGKTMEGIVVSHVDDLLMGGSPVAIASLEALGRELGFGSLERGSFVYCGKRITQHADHSISIDMKEYHENLAPAVVPMHRRRTPDAPLTPDEQKKLRALLGSLQWLVSQLRADLGFQLSTLQGDKQVVGTLLKANSLVRQAKLQSDFALRYVPQDLARCGLMVVTDASLGNVTKAGSSEGELVERVFSQATYVILLADEQLMEGKPGRFNLIDARSHRLGRVCRSTFGAELLASEEGLDAGHFCRGAFAEMLGYPMEKPFAEQSMDLIPLQMVTDAKDNYDKCNSDTPTYGSQKSLAFTIAWIRSMLRRDSTMMKWTATDNMFVDGGTKLMKLDHMARILQSNEWCVTFSPGFVKQTVKKPTKTASSLDSLVLGQAVDASNPMFGHLLGLSELVGWHNKGAYKVHVAKNARSYRTPEPRFEASKYPHRSTFGKFVDPNGHAEWRQLEDRKAYVLLADPGVVAKTLQSCFEAAGGSAQGQVPCHAAVRALCTAHTMLLAGLPSTSISEAKWWSLLKRAGVYSAEDGVTLDQLREVQAQTLGSLRDCFAPKQLLRSMRRVPRSEPRLKDRYEQFEFRAKGALGKVFRCRHMETESLAEVRQIRKDKVCVPMDYIRTSLHRISELHHPNVPRVVDCLEDFRNFFVVSEPIEALEVMDFMQSSFVHGTTVSEACVANLIRQVLDASAYCHAQQLGPVIHRDLQPESVLVEDTEGSAGMKAWVTCFGLQPLFDLHGLGGSLPASCLPPAPSVSPELTPEALPCSSGPEFLAPEVWRRDYGPKCDVWSCGCLLFLLLTGRAQAKSPEQRAVPPAPQQRCCRAARAPRGARCAQGAAMRTEEAEGPEGPEGPLYPRDPRDPRDLRLCTVELPASLRVTAKDALRKVLLEGPPEDLHLEAFELLAVLNPAPGWLSSKEIESVTPSLLRLLLSRWDRDDFCLGKPMSLLLQWVEAGAVPPMVTAGFALKILRSLGERERTNGAALKWSEEQLQFLARTSQLGRRALSQLSLHSDQVVAFLVKSLHHFCAAAMVTECQQLSLEILGFICGKDDDLDCAADIRERYPIDEVWNLMMDADEEFHRANGVAPVGPWNYWVVPLLKEEKAKDTVLINGIGFVAACVDSEILRIHAMKDRALLAALQDLSSSHSSEEVRHFAAKTGQRVFDVAFRREEGRVGRKLVDLANSKRSRLPRAEKVDMPQQKRSMLSPVKSRIGWGAQPQQLGMLGMLVSTAALALCKRMLDKDDMTRPTAQDCLRNPWLTGTIDATPEPLLPETFSALMQSHAQSKFFQVLMNVVASEIKVGRLRLIREVLLNFDPMGSGYISTRDLEVVFKELSISGPTTEQALRALDVAGTGQVRRVGSQGR</sequence>
<keyword evidence="1" id="KW-0723">Serine/threonine-protein kinase</keyword>
<evidence type="ECO:0000256" key="3">
    <source>
        <dbReference type="ARBA" id="ARBA00022741"/>
    </source>
</evidence>
<dbReference type="GO" id="GO:0005524">
    <property type="term" value="F:ATP binding"/>
    <property type="evidence" value="ECO:0007669"/>
    <property type="project" value="UniProtKB-KW"/>
</dbReference>
<dbReference type="Pfam" id="PF00069">
    <property type="entry name" value="Pkinase"/>
    <property type="match status" value="1"/>
</dbReference>
<keyword evidence="2" id="KW-0808">Transferase</keyword>
<dbReference type="SMART" id="SM00220">
    <property type="entry name" value="S_TKc"/>
    <property type="match status" value="1"/>
</dbReference>
<gene>
    <name evidence="8" type="ORF">C1SCF055_LOCUS34987</name>
</gene>
<evidence type="ECO:0000256" key="1">
    <source>
        <dbReference type="ARBA" id="ARBA00022527"/>
    </source>
</evidence>
<comment type="caution">
    <text evidence="8">The sequence shown here is derived from an EMBL/GenBank/DDBJ whole genome shotgun (WGS) entry which is preliminary data.</text>
</comment>
<dbReference type="Gene3D" id="1.10.510.10">
    <property type="entry name" value="Transferase(Phosphotransferase) domain 1"/>
    <property type="match status" value="2"/>
</dbReference>
<evidence type="ECO:0000313" key="8">
    <source>
        <dbReference type="EMBL" id="CAI4009645.1"/>
    </source>
</evidence>
<dbReference type="InterPro" id="IPR050205">
    <property type="entry name" value="CDPK_Ser/Thr_kinases"/>
</dbReference>
<evidence type="ECO:0000256" key="5">
    <source>
        <dbReference type="ARBA" id="ARBA00022840"/>
    </source>
</evidence>
<feature type="domain" description="Protein kinase" evidence="7">
    <location>
        <begin position="576"/>
        <end position="888"/>
    </location>
</feature>
<dbReference type="InterPro" id="IPR011009">
    <property type="entry name" value="Kinase-like_dom_sf"/>
</dbReference>
<dbReference type="OrthoDB" id="10559723at2759"/>
<keyword evidence="5" id="KW-0067">ATP-binding</keyword>
<dbReference type="SUPFAM" id="SSF56112">
    <property type="entry name" value="Protein kinase-like (PK-like)"/>
    <property type="match status" value="2"/>
</dbReference>
<evidence type="ECO:0000313" key="9">
    <source>
        <dbReference type="EMBL" id="CAL4796957.1"/>
    </source>
</evidence>
<dbReference type="InterPro" id="IPR000719">
    <property type="entry name" value="Prot_kinase_dom"/>
</dbReference>
<keyword evidence="4 9" id="KW-0418">Kinase</keyword>
<reference evidence="8" key="1">
    <citation type="submission" date="2022-10" db="EMBL/GenBank/DDBJ databases">
        <authorList>
            <person name="Chen Y."/>
            <person name="Dougan E. K."/>
            <person name="Chan C."/>
            <person name="Rhodes N."/>
            <person name="Thang M."/>
        </authorList>
    </citation>
    <scope>NUCLEOTIDE SEQUENCE</scope>
</reference>
<evidence type="ECO:0000313" key="10">
    <source>
        <dbReference type="Proteomes" id="UP001152797"/>
    </source>
</evidence>
<name>A0A9P1DH72_9DINO</name>
<dbReference type="GO" id="GO:0004674">
    <property type="term" value="F:protein serine/threonine kinase activity"/>
    <property type="evidence" value="ECO:0007669"/>
    <property type="project" value="UniProtKB-KW"/>
</dbReference>
<keyword evidence="10" id="KW-1185">Reference proteome</keyword>
<evidence type="ECO:0000256" key="2">
    <source>
        <dbReference type="ARBA" id="ARBA00022679"/>
    </source>
</evidence>
<reference evidence="9 10" key="2">
    <citation type="submission" date="2024-05" db="EMBL/GenBank/DDBJ databases">
        <authorList>
            <person name="Chen Y."/>
            <person name="Shah S."/>
            <person name="Dougan E. K."/>
            <person name="Thang M."/>
            <person name="Chan C."/>
        </authorList>
    </citation>
    <scope>NUCLEOTIDE SEQUENCE [LARGE SCALE GENOMIC DNA]</scope>
</reference>
<proteinExistence type="predicted"/>
<dbReference type="PANTHER" id="PTHR24349">
    <property type="entry name" value="SERINE/THREONINE-PROTEIN KINASE"/>
    <property type="match status" value="1"/>
</dbReference>
<feature type="region of interest" description="Disordered" evidence="6">
    <location>
        <begin position="835"/>
        <end position="859"/>
    </location>
</feature>
<evidence type="ECO:0000256" key="4">
    <source>
        <dbReference type="ARBA" id="ARBA00022777"/>
    </source>
</evidence>
<protein>
    <submittedName>
        <fullName evidence="9">Calcium-dependent protein kinase 1 (PfCDPK1 ) (PfCPK)</fullName>
    </submittedName>
</protein>
<evidence type="ECO:0000256" key="6">
    <source>
        <dbReference type="SAM" id="MobiDB-lite"/>
    </source>
</evidence>
<dbReference type="EMBL" id="CAMXCT010004580">
    <property type="protein sequence ID" value="CAI4009645.1"/>
    <property type="molecule type" value="Genomic_DNA"/>
</dbReference>
<organism evidence="8">
    <name type="scientific">Cladocopium goreaui</name>
    <dbReference type="NCBI Taxonomy" id="2562237"/>
    <lineage>
        <taxon>Eukaryota</taxon>
        <taxon>Sar</taxon>
        <taxon>Alveolata</taxon>
        <taxon>Dinophyceae</taxon>
        <taxon>Suessiales</taxon>
        <taxon>Symbiodiniaceae</taxon>
        <taxon>Cladocopium</taxon>
    </lineage>
</organism>
<dbReference type="EMBL" id="CAMXCT030004580">
    <property type="protein sequence ID" value="CAL4796957.1"/>
    <property type="molecule type" value="Genomic_DNA"/>
</dbReference>
<evidence type="ECO:0000259" key="7">
    <source>
        <dbReference type="PROSITE" id="PS50011"/>
    </source>
</evidence>
<keyword evidence="3" id="KW-0547">Nucleotide-binding</keyword>
<accession>A0A9P1DH72</accession>
<dbReference type="Proteomes" id="UP001152797">
    <property type="component" value="Unassembled WGS sequence"/>
</dbReference>
<dbReference type="PROSITE" id="PS50011">
    <property type="entry name" value="PROTEIN_KINASE_DOM"/>
    <property type="match status" value="1"/>
</dbReference>
<dbReference type="EMBL" id="CAMXCT020004580">
    <property type="protein sequence ID" value="CAL1163020.1"/>
    <property type="molecule type" value="Genomic_DNA"/>
</dbReference>